<organism evidence="11 12">
    <name type="scientific">Desmophyllum pertusum</name>
    <dbReference type="NCBI Taxonomy" id="174260"/>
    <lineage>
        <taxon>Eukaryota</taxon>
        <taxon>Metazoa</taxon>
        <taxon>Cnidaria</taxon>
        <taxon>Anthozoa</taxon>
        <taxon>Hexacorallia</taxon>
        <taxon>Scleractinia</taxon>
        <taxon>Caryophylliina</taxon>
        <taxon>Caryophylliidae</taxon>
        <taxon>Desmophyllum</taxon>
    </lineage>
</organism>
<feature type="binding site" evidence="7">
    <location>
        <begin position="135"/>
        <end position="139"/>
    </location>
    <ligand>
        <name>ATP</name>
        <dbReference type="ChEBI" id="CHEBI:30616"/>
    </ligand>
</feature>
<dbReference type="InterPro" id="IPR000749">
    <property type="entry name" value="ATP-guanido_PTrfase"/>
</dbReference>
<evidence type="ECO:0000259" key="10">
    <source>
        <dbReference type="PROSITE" id="PS51510"/>
    </source>
</evidence>
<dbReference type="FunFam" id="3.30.590.10:FF:000006">
    <property type="entry name" value="Arginine kinase 1"/>
    <property type="match status" value="1"/>
</dbReference>
<dbReference type="GO" id="GO:0004054">
    <property type="term" value="F:arginine kinase activity"/>
    <property type="evidence" value="ECO:0007669"/>
    <property type="project" value="UniProtKB-ARBA"/>
</dbReference>
<feature type="binding site" evidence="7">
    <location>
        <position position="242"/>
    </location>
    <ligand>
        <name>ATP</name>
        <dbReference type="ChEBI" id="CHEBI:30616"/>
    </ligand>
</feature>
<comment type="similarity">
    <text evidence="1 6 8">Belongs to the ATP:guanido phosphotransferase family.</text>
</comment>
<evidence type="ECO:0000256" key="3">
    <source>
        <dbReference type="ARBA" id="ARBA00022741"/>
    </source>
</evidence>
<evidence type="ECO:0000256" key="6">
    <source>
        <dbReference type="PROSITE-ProRule" id="PRU00842"/>
    </source>
</evidence>
<dbReference type="GO" id="GO:0005524">
    <property type="term" value="F:ATP binding"/>
    <property type="evidence" value="ECO:0007669"/>
    <property type="project" value="UniProtKB-UniRule"/>
</dbReference>
<dbReference type="PROSITE" id="PS51509">
    <property type="entry name" value="PHOSPHAGEN_KINASE_N"/>
    <property type="match status" value="1"/>
</dbReference>
<dbReference type="InterPro" id="IPR036802">
    <property type="entry name" value="ATP-guanido_PTrfase_N_sf"/>
</dbReference>
<keyword evidence="3 7" id="KW-0547">Nucleotide-binding</keyword>
<keyword evidence="4 7" id="KW-0418">Kinase</keyword>
<feature type="binding site" evidence="7">
    <location>
        <position position="198"/>
    </location>
    <ligand>
        <name>ATP</name>
        <dbReference type="ChEBI" id="CHEBI:30616"/>
    </ligand>
</feature>
<dbReference type="CDD" id="cd07931">
    <property type="entry name" value="eukaryotic_phosphagen_kinases"/>
    <property type="match status" value="1"/>
</dbReference>
<dbReference type="GO" id="GO:0005615">
    <property type="term" value="C:extracellular space"/>
    <property type="evidence" value="ECO:0007669"/>
    <property type="project" value="TreeGrafter"/>
</dbReference>
<dbReference type="GO" id="GO:0004111">
    <property type="term" value="F:creatine kinase activity"/>
    <property type="evidence" value="ECO:0007669"/>
    <property type="project" value="InterPro"/>
</dbReference>
<dbReference type="Pfam" id="PF02807">
    <property type="entry name" value="ATP-gua_PtransN"/>
    <property type="match status" value="1"/>
</dbReference>
<dbReference type="SUPFAM" id="SSF55931">
    <property type="entry name" value="Glutamine synthetase/guanido kinase"/>
    <property type="match status" value="1"/>
</dbReference>
<dbReference type="Gene3D" id="3.30.590.10">
    <property type="entry name" value="Glutamine synthetase/guanido kinase, catalytic domain"/>
    <property type="match status" value="1"/>
</dbReference>
<dbReference type="InterPro" id="IPR022414">
    <property type="entry name" value="ATP-guanido_PTrfase_cat"/>
</dbReference>
<evidence type="ECO:0008006" key="13">
    <source>
        <dbReference type="Google" id="ProtNLM"/>
    </source>
</evidence>
<dbReference type="PROSITE" id="PS00112">
    <property type="entry name" value="PHOSPHAGEN_KINASE"/>
    <property type="match status" value="1"/>
</dbReference>
<feature type="domain" description="Phosphagen kinase N-terminal" evidence="9">
    <location>
        <begin position="22"/>
        <end position="104"/>
    </location>
</feature>
<dbReference type="Proteomes" id="UP001163046">
    <property type="component" value="Unassembled WGS sequence"/>
</dbReference>
<evidence type="ECO:0000313" key="11">
    <source>
        <dbReference type="EMBL" id="KAJ7373627.1"/>
    </source>
</evidence>
<evidence type="ECO:0000259" key="9">
    <source>
        <dbReference type="PROSITE" id="PS51509"/>
    </source>
</evidence>
<dbReference type="FunFam" id="1.10.135.10:FF:000003">
    <property type="entry name" value="Three-domain arginine kinase"/>
    <property type="match status" value="1"/>
</dbReference>
<evidence type="ECO:0000256" key="1">
    <source>
        <dbReference type="ARBA" id="ARBA00006798"/>
    </source>
</evidence>
<accession>A0A9W9Z202</accession>
<keyword evidence="12" id="KW-1185">Reference proteome</keyword>
<dbReference type="EMBL" id="MU826830">
    <property type="protein sequence ID" value="KAJ7373627.1"/>
    <property type="molecule type" value="Genomic_DNA"/>
</dbReference>
<evidence type="ECO:0000256" key="5">
    <source>
        <dbReference type="ARBA" id="ARBA00022840"/>
    </source>
</evidence>
<gene>
    <name evidence="11" type="ORF">OS493_011235</name>
</gene>
<keyword evidence="5 7" id="KW-0067">ATP-binding</keyword>
<evidence type="ECO:0000256" key="4">
    <source>
        <dbReference type="ARBA" id="ARBA00022777"/>
    </source>
</evidence>
<dbReference type="SUPFAM" id="SSF48034">
    <property type="entry name" value="Guanido kinase N-terminal domain"/>
    <property type="match status" value="1"/>
</dbReference>
<dbReference type="PROSITE" id="PS51510">
    <property type="entry name" value="PHOSPHAGEN_KINASE_C"/>
    <property type="match status" value="1"/>
</dbReference>
<dbReference type="PANTHER" id="PTHR11547:SF38">
    <property type="entry name" value="ARGININE KINASE 1-RELATED"/>
    <property type="match status" value="1"/>
</dbReference>
<evidence type="ECO:0000256" key="2">
    <source>
        <dbReference type="ARBA" id="ARBA00022679"/>
    </source>
</evidence>
<dbReference type="GO" id="GO:0046314">
    <property type="term" value="P:phosphocreatine biosynthetic process"/>
    <property type="evidence" value="ECO:0007669"/>
    <property type="project" value="InterPro"/>
</dbReference>
<proteinExistence type="inferred from homology"/>
<dbReference type="Gene3D" id="1.10.135.10">
    <property type="entry name" value="ATP:guanido phosphotransferase, N-terminal domain"/>
    <property type="match status" value="1"/>
</dbReference>
<dbReference type="InterPro" id="IPR022413">
    <property type="entry name" value="ATP-guanido_PTrfase_N"/>
</dbReference>
<feature type="binding site" evidence="7">
    <location>
        <begin position="321"/>
        <end position="326"/>
    </location>
    <ligand>
        <name>ATP</name>
        <dbReference type="ChEBI" id="CHEBI:30616"/>
    </ligand>
</feature>
<dbReference type="Pfam" id="PF00217">
    <property type="entry name" value="ATP-gua_Ptrans"/>
    <property type="match status" value="1"/>
</dbReference>
<reference evidence="11" key="1">
    <citation type="submission" date="2023-01" db="EMBL/GenBank/DDBJ databases">
        <title>Genome assembly of the deep-sea coral Lophelia pertusa.</title>
        <authorList>
            <person name="Herrera S."/>
            <person name="Cordes E."/>
        </authorList>
    </citation>
    <scope>NUCLEOTIDE SEQUENCE</scope>
    <source>
        <strain evidence="11">USNM1676648</strain>
        <tissue evidence="11">Polyp</tissue>
    </source>
</reference>
<feature type="binding site" evidence="7">
    <location>
        <begin position="293"/>
        <end position="297"/>
    </location>
    <ligand>
        <name>ATP</name>
        <dbReference type="ChEBI" id="CHEBI:30616"/>
    </ligand>
</feature>
<comment type="caution">
    <text evidence="11">The sequence shown here is derived from an EMBL/GenBank/DDBJ whole genome shotgun (WGS) entry which is preliminary data.</text>
</comment>
<dbReference type="PANTHER" id="PTHR11547">
    <property type="entry name" value="ARGININE OR CREATINE KINASE"/>
    <property type="match status" value="1"/>
</dbReference>
<evidence type="ECO:0000313" key="12">
    <source>
        <dbReference type="Proteomes" id="UP001163046"/>
    </source>
</evidence>
<evidence type="ECO:0000256" key="7">
    <source>
        <dbReference type="PROSITE-ProRule" id="PRU00843"/>
    </source>
</evidence>
<dbReference type="InterPro" id="IPR022415">
    <property type="entry name" value="ATP-guanido_PTrfase_AS"/>
</dbReference>
<dbReference type="OrthoDB" id="430219at2759"/>
<sequence>MCYRHVQRSQELLDIERAAVAEEQGKFPEALNKPEVKSLLKKYLSEDTFNELKDKKTSRGSTLWNQINSGVCNLDSSTGVYASEQEAYTLFGSLFDPIIEDYHSPYKLADKHVTDMNPDKVEAPDLDAEHKFIRSTRIRVARNLQGHGLPPSIHNKERLDIEKKIVNVLTSLTGDLAGKYYPLSGMSEDTRKQLVEDHFLFKKGDRFLEAAGINKMWPQGRGIFHNDKKTFLVWVNEEDHLRIISMEQGSDIKSVFQRLCNAVNELDKAIGFQHDDSRGNLSSCPTNLGTGMRASVHVKIPRASEHPDFKKICDEFHIQARGIHGEHSESTGEDAGVFDISNRRRLGLSEVQCVQDMYNGVKKLLDIEKEALAK</sequence>
<dbReference type="AlphaFoldDB" id="A0A9W9Z202"/>
<name>A0A9W9Z202_9CNID</name>
<dbReference type="InterPro" id="IPR014746">
    <property type="entry name" value="Gln_synth/guanido_kin_cat_dom"/>
</dbReference>
<evidence type="ECO:0000256" key="8">
    <source>
        <dbReference type="RuleBase" id="RU000505"/>
    </source>
</evidence>
<feature type="domain" description="Phosphagen kinase C-terminal" evidence="10">
    <location>
        <begin position="132"/>
        <end position="371"/>
    </location>
</feature>
<keyword evidence="2 7" id="KW-0808">Transferase</keyword>
<protein>
    <recommendedName>
        <fullName evidence="13">Arginine kinase</fullName>
    </recommendedName>
</protein>